<gene>
    <name evidence="1" type="ORF">ACAOBT_LOCUS23924</name>
</gene>
<comment type="caution">
    <text evidence="1">The sequence shown here is derived from an EMBL/GenBank/DDBJ whole genome shotgun (WGS) entry which is preliminary data.</text>
</comment>
<evidence type="ECO:0000313" key="2">
    <source>
        <dbReference type="Proteomes" id="UP001152888"/>
    </source>
</evidence>
<organism evidence="1 2">
    <name type="scientific">Acanthoscelides obtectus</name>
    <name type="common">Bean weevil</name>
    <name type="synonym">Bruchus obtectus</name>
    <dbReference type="NCBI Taxonomy" id="200917"/>
    <lineage>
        <taxon>Eukaryota</taxon>
        <taxon>Metazoa</taxon>
        <taxon>Ecdysozoa</taxon>
        <taxon>Arthropoda</taxon>
        <taxon>Hexapoda</taxon>
        <taxon>Insecta</taxon>
        <taxon>Pterygota</taxon>
        <taxon>Neoptera</taxon>
        <taxon>Endopterygota</taxon>
        <taxon>Coleoptera</taxon>
        <taxon>Polyphaga</taxon>
        <taxon>Cucujiformia</taxon>
        <taxon>Chrysomeloidea</taxon>
        <taxon>Chrysomelidae</taxon>
        <taxon>Bruchinae</taxon>
        <taxon>Bruchini</taxon>
        <taxon>Acanthoscelides</taxon>
    </lineage>
</organism>
<evidence type="ECO:0000313" key="1">
    <source>
        <dbReference type="EMBL" id="CAH1997728.1"/>
    </source>
</evidence>
<dbReference type="Proteomes" id="UP001152888">
    <property type="component" value="Unassembled WGS sequence"/>
</dbReference>
<accession>A0A9P0LSY6</accession>
<dbReference type="AlphaFoldDB" id="A0A9P0LSY6"/>
<protein>
    <submittedName>
        <fullName evidence="1">Uncharacterized protein</fullName>
    </submittedName>
</protein>
<dbReference type="EMBL" id="CAKOFQ010007301">
    <property type="protein sequence ID" value="CAH1997728.1"/>
    <property type="molecule type" value="Genomic_DNA"/>
</dbReference>
<keyword evidence="2" id="KW-1185">Reference proteome</keyword>
<proteinExistence type="predicted"/>
<sequence length="52" mass="6055">MEPREKPYPTSSRVFYFGGIFATGDPLTRFLPGTSFRTETIFPPKGFLRHRF</sequence>
<name>A0A9P0LSY6_ACAOB</name>
<reference evidence="1" key="1">
    <citation type="submission" date="2022-03" db="EMBL/GenBank/DDBJ databases">
        <authorList>
            <person name="Sayadi A."/>
        </authorList>
    </citation>
    <scope>NUCLEOTIDE SEQUENCE</scope>
</reference>